<keyword evidence="1" id="KW-0812">Transmembrane</keyword>
<feature type="transmembrane region" description="Helical" evidence="1">
    <location>
        <begin position="163"/>
        <end position="182"/>
    </location>
</feature>
<dbReference type="Pfam" id="PF09819">
    <property type="entry name" value="ABC_cobalt"/>
    <property type="match status" value="1"/>
</dbReference>
<dbReference type="AlphaFoldDB" id="A0A1R4G9Z9"/>
<evidence type="ECO:0000256" key="1">
    <source>
        <dbReference type="SAM" id="Phobius"/>
    </source>
</evidence>
<feature type="transmembrane region" description="Helical" evidence="1">
    <location>
        <begin position="25"/>
        <end position="42"/>
    </location>
</feature>
<protein>
    <submittedName>
        <fullName evidence="2">Substrate-specific component YkoE of thiamin-regulated ECF transporter for HydroxyMethylPyrimidine</fullName>
    </submittedName>
</protein>
<reference evidence="2 3" key="1">
    <citation type="submission" date="2017-02" db="EMBL/GenBank/DDBJ databases">
        <authorList>
            <person name="Peterson S.W."/>
        </authorList>
    </citation>
    <scope>NUCLEOTIDE SEQUENCE [LARGE SCALE GENOMIC DNA]</scope>
    <source>
        <strain evidence="2 3">B Ar 00.02</strain>
    </source>
</reference>
<feature type="transmembrane region" description="Helical" evidence="1">
    <location>
        <begin position="86"/>
        <end position="113"/>
    </location>
</feature>
<accession>A0A1R4G9Z9</accession>
<dbReference type="EMBL" id="FUHW01000032">
    <property type="protein sequence ID" value="SJM65014.1"/>
    <property type="molecule type" value="Genomic_DNA"/>
</dbReference>
<dbReference type="InterPro" id="IPR017195">
    <property type="entry name" value="ABC_thiamin-permease_prd"/>
</dbReference>
<evidence type="ECO:0000313" key="2">
    <source>
        <dbReference type="EMBL" id="SJM65014.1"/>
    </source>
</evidence>
<feature type="transmembrane region" description="Helical" evidence="1">
    <location>
        <begin position="62"/>
        <end position="79"/>
    </location>
</feature>
<gene>
    <name evidence="2" type="ORF">FM101_08970</name>
</gene>
<dbReference type="RefSeq" id="WP_241895363.1">
    <property type="nucleotide sequence ID" value="NZ_FUHW01000032.1"/>
</dbReference>
<sequence length="210" mass="22344">MHSITPPSTTPLPARRRFSFDLKDLVLIVVLGVVFGFLYWALVQASAGLTLLMGPFGDLSSHLLFGGWLIVAPIAVAIIRRPFAGILAEVIAGGVEVVFLGSTAGPMLFLVAAIQGLGSELPFALRRYRSFSWLTYACSGLLGAGLAFAVSAFRFGWYGQDFFVIRLIVQLLSGLILGGLLARKTVNALAKTGVVDNYAIGRDQPTAEGA</sequence>
<feature type="transmembrane region" description="Helical" evidence="1">
    <location>
        <begin position="133"/>
        <end position="156"/>
    </location>
</feature>
<proteinExistence type="predicted"/>
<keyword evidence="3" id="KW-1185">Reference proteome</keyword>
<dbReference type="Proteomes" id="UP000195913">
    <property type="component" value="Unassembled WGS sequence"/>
</dbReference>
<evidence type="ECO:0000313" key="3">
    <source>
        <dbReference type="Proteomes" id="UP000195913"/>
    </source>
</evidence>
<organism evidence="2 3">
    <name type="scientific">Arthrobacter rhombi</name>
    <dbReference type="NCBI Taxonomy" id="71253"/>
    <lineage>
        <taxon>Bacteria</taxon>
        <taxon>Bacillati</taxon>
        <taxon>Actinomycetota</taxon>
        <taxon>Actinomycetes</taxon>
        <taxon>Micrococcales</taxon>
        <taxon>Micrococcaceae</taxon>
        <taxon>Arthrobacter</taxon>
    </lineage>
</organism>
<name>A0A1R4G9Z9_9MICC</name>
<keyword evidence="1" id="KW-1133">Transmembrane helix</keyword>
<keyword evidence="1" id="KW-0472">Membrane</keyword>